<reference evidence="4" key="3">
    <citation type="submission" date="2023-05" db="EMBL/GenBank/DDBJ databases">
        <authorList>
            <person name="Smith C.H."/>
        </authorList>
    </citation>
    <scope>NUCLEOTIDE SEQUENCE</scope>
    <source>
        <strain evidence="4">CHS0354</strain>
        <tissue evidence="4">Mantle</tissue>
    </source>
</reference>
<comment type="caution">
    <text evidence="4">The sequence shown here is derived from an EMBL/GenBank/DDBJ whole genome shotgun (WGS) entry which is preliminary data.</text>
</comment>
<keyword evidence="3" id="KW-1133">Transmembrane helix</keyword>
<dbReference type="SUPFAM" id="SSF57535">
    <property type="entry name" value="Complement control module/SCR domain"/>
    <property type="match status" value="1"/>
</dbReference>
<reference evidence="4" key="1">
    <citation type="journal article" date="2021" name="Genome Biol. Evol.">
        <title>A High-Quality Reference Genome for a Parasitic Bivalve with Doubly Uniparental Inheritance (Bivalvia: Unionida).</title>
        <authorList>
            <person name="Smith C.H."/>
        </authorList>
    </citation>
    <scope>NUCLEOTIDE SEQUENCE</scope>
    <source>
        <strain evidence="4">CHS0354</strain>
    </source>
</reference>
<keyword evidence="3" id="KW-0812">Transmembrane</keyword>
<proteinExistence type="predicted"/>
<name>A0AAE0WDW6_9BIVA</name>
<accession>A0AAE0WDW6</accession>
<evidence type="ECO:0000256" key="1">
    <source>
        <dbReference type="ARBA" id="ARBA00023157"/>
    </source>
</evidence>
<keyword evidence="1" id="KW-1015">Disulfide bond</keyword>
<sequence>MLSRGENFDSLCSAYVPNGWISSDCNRHESETCSINCNLGYTLTLPGMTTCLSSGRWDVDLSNVCVFENRDSISSDFEAPASSNIIIPLTLASVAVTTIIVGIIIVCFRSRCQSRGTRSRFPHNETSSNGHIPTMYSVGQCRIGCNLNLRSGAQTSFQARDASPPSYTEVMINNRADQDPPPSYEEVNARPSSFLPDSYI</sequence>
<dbReference type="CDD" id="cd00033">
    <property type="entry name" value="CCP"/>
    <property type="match status" value="1"/>
</dbReference>
<keyword evidence="3" id="KW-0472">Membrane</keyword>
<dbReference type="InterPro" id="IPR035976">
    <property type="entry name" value="Sushi/SCR/CCP_sf"/>
</dbReference>
<dbReference type="AlphaFoldDB" id="A0AAE0WDW6"/>
<evidence type="ECO:0000256" key="3">
    <source>
        <dbReference type="SAM" id="Phobius"/>
    </source>
</evidence>
<feature type="region of interest" description="Disordered" evidence="2">
    <location>
        <begin position="172"/>
        <end position="200"/>
    </location>
</feature>
<dbReference type="Proteomes" id="UP001195483">
    <property type="component" value="Unassembled WGS sequence"/>
</dbReference>
<feature type="transmembrane region" description="Helical" evidence="3">
    <location>
        <begin position="85"/>
        <end position="108"/>
    </location>
</feature>
<dbReference type="Gene3D" id="2.10.70.10">
    <property type="entry name" value="Complement Module, domain 1"/>
    <property type="match status" value="1"/>
</dbReference>
<evidence type="ECO:0000256" key="2">
    <source>
        <dbReference type="SAM" id="MobiDB-lite"/>
    </source>
</evidence>
<evidence type="ECO:0000313" key="5">
    <source>
        <dbReference type="Proteomes" id="UP001195483"/>
    </source>
</evidence>
<evidence type="ECO:0008006" key="6">
    <source>
        <dbReference type="Google" id="ProtNLM"/>
    </source>
</evidence>
<dbReference type="EMBL" id="JAEAOA010000587">
    <property type="protein sequence ID" value="KAK3610619.1"/>
    <property type="molecule type" value="Genomic_DNA"/>
</dbReference>
<dbReference type="InterPro" id="IPR000436">
    <property type="entry name" value="Sushi_SCR_CCP_dom"/>
</dbReference>
<organism evidence="4 5">
    <name type="scientific">Potamilus streckersoni</name>
    <dbReference type="NCBI Taxonomy" id="2493646"/>
    <lineage>
        <taxon>Eukaryota</taxon>
        <taxon>Metazoa</taxon>
        <taxon>Spiralia</taxon>
        <taxon>Lophotrochozoa</taxon>
        <taxon>Mollusca</taxon>
        <taxon>Bivalvia</taxon>
        <taxon>Autobranchia</taxon>
        <taxon>Heteroconchia</taxon>
        <taxon>Palaeoheterodonta</taxon>
        <taxon>Unionida</taxon>
        <taxon>Unionoidea</taxon>
        <taxon>Unionidae</taxon>
        <taxon>Ambleminae</taxon>
        <taxon>Lampsilini</taxon>
        <taxon>Potamilus</taxon>
    </lineage>
</organism>
<gene>
    <name evidence="4" type="ORF">CHS0354_009078</name>
</gene>
<evidence type="ECO:0000313" key="4">
    <source>
        <dbReference type="EMBL" id="KAK3610619.1"/>
    </source>
</evidence>
<keyword evidence="5" id="KW-1185">Reference proteome</keyword>
<reference evidence="4" key="2">
    <citation type="journal article" date="2021" name="Genome Biol. Evol.">
        <title>Developing a high-quality reference genome for a parasitic bivalve with doubly uniparental inheritance (Bivalvia: Unionida).</title>
        <authorList>
            <person name="Smith C.H."/>
        </authorList>
    </citation>
    <scope>NUCLEOTIDE SEQUENCE</scope>
    <source>
        <strain evidence="4">CHS0354</strain>
        <tissue evidence="4">Mantle</tissue>
    </source>
</reference>
<protein>
    <recommendedName>
        <fullName evidence="6">Sushi domain-containing protein</fullName>
    </recommendedName>
</protein>